<dbReference type="InterPro" id="IPR038445">
    <property type="entry name" value="NCDase_C_sf"/>
</dbReference>
<evidence type="ECO:0000256" key="2">
    <source>
        <dbReference type="ARBA" id="ARBA00022801"/>
    </source>
</evidence>
<proteinExistence type="inferred from homology"/>
<dbReference type="EC" id="3.5.1.23" evidence="5"/>
<dbReference type="GO" id="GO:0005576">
    <property type="term" value="C:extracellular region"/>
    <property type="evidence" value="ECO:0007669"/>
    <property type="project" value="TreeGrafter"/>
</dbReference>
<comment type="cofactor">
    <cofactor evidence="4">
        <name>Zn(2+)</name>
        <dbReference type="ChEBI" id="CHEBI:29105"/>
    </cofactor>
    <text evidence="4">Binds 1 zinc ion per subunit.</text>
</comment>
<accession>A0A0D0E3C6</accession>
<dbReference type="PANTHER" id="PTHR12670">
    <property type="entry name" value="CERAMIDASE"/>
    <property type="match status" value="1"/>
</dbReference>
<comment type="catalytic activity">
    <reaction evidence="5">
        <text>an N-acylsphing-4-enine + H2O = sphing-4-enine + a fatty acid</text>
        <dbReference type="Rhea" id="RHEA:20856"/>
        <dbReference type="ChEBI" id="CHEBI:15377"/>
        <dbReference type="ChEBI" id="CHEBI:28868"/>
        <dbReference type="ChEBI" id="CHEBI:52639"/>
        <dbReference type="ChEBI" id="CHEBI:57756"/>
        <dbReference type="EC" id="3.5.1.23"/>
    </reaction>
</comment>
<feature type="binding site" evidence="4">
    <location>
        <position position="262"/>
    </location>
    <ligand>
        <name>Zn(2+)</name>
        <dbReference type="ChEBI" id="CHEBI:29105"/>
    </ligand>
</feature>
<dbReference type="Gene3D" id="2.60.40.2300">
    <property type="entry name" value="Neutral/alkaline non-lysosomal ceramidase, C-terminal domain"/>
    <property type="match status" value="1"/>
</dbReference>
<keyword evidence="9" id="KW-1185">Reference proteome</keyword>
<feature type="active site" description="Nucleophile" evidence="3">
    <location>
        <position position="313"/>
    </location>
</feature>
<organism evidence="8 9">
    <name type="scientific">Paxillus rubicundulus Ve08.2h10</name>
    <dbReference type="NCBI Taxonomy" id="930991"/>
    <lineage>
        <taxon>Eukaryota</taxon>
        <taxon>Fungi</taxon>
        <taxon>Dikarya</taxon>
        <taxon>Basidiomycota</taxon>
        <taxon>Agaricomycotina</taxon>
        <taxon>Agaricomycetes</taxon>
        <taxon>Agaricomycetidae</taxon>
        <taxon>Boletales</taxon>
        <taxon>Paxilineae</taxon>
        <taxon>Paxillaceae</taxon>
        <taxon>Paxillus</taxon>
    </lineage>
</organism>
<dbReference type="GO" id="GO:0046872">
    <property type="term" value="F:metal ion binding"/>
    <property type="evidence" value="ECO:0007669"/>
    <property type="project" value="UniProtKB-KW"/>
</dbReference>
<comment type="similarity">
    <text evidence="1 5">Belongs to the neutral ceramidase family.</text>
</comment>
<evidence type="ECO:0000256" key="4">
    <source>
        <dbReference type="PIRSR" id="PIRSR606823-2"/>
    </source>
</evidence>
<dbReference type="Pfam" id="PF04734">
    <property type="entry name" value="Ceramidase_alk"/>
    <property type="match status" value="1"/>
</dbReference>
<evidence type="ECO:0000256" key="5">
    <source>
        <dbReference type="RuleBase" id="RU366019"/>
    </source>
</evidence>
<feature type="domain" description="Neutral/alkaline non-lysosomal ceramidase N-terminal" evidence="6">
    <location>
        <begin position="55"/>
        <end position="597"/>
    </location>
</feature>
<dbReference type="GO" id="GO:0016020">
    <property type="term" value="C:membrane"/>
    <property type="evidence" value="ECO:0007669"/>
    <property type="project" value="GOC"/>
</dbReference>
<evidence type="ECO:0000313" key="9">
    <source>
        <dbReference type="Proteomes" id="UP000054538"/>
    </source>
</evidence>
<dbReference type="HOGENOM" id="CLU_011300_0_1_1"/>
<evidence type="ECO:0000256" key="1">
    <source>
        <dbReference type="ARBA" id="ARBA00009835"/>
    </source>
</evidence>
<keyword evidence="4" id="KW-0862">Zinc</keyword>
<evidence type="ECO:0000259" key="7">
    <source>
        <dbReference type="Pfam" id="PF17048"/>
    </source>
</evidence>
<dbReference type="GO" id="GO:0042759">
    <property type="term" value="P:long-chain fatty acid biosynthetic process"/>
    <property type="evidence" value="ECO:0007669"/>
    <property type="project" value="TreeGrafter"/>
</dbReference>
<dbReference type="GO" id="GO:0017040">
    <property type="term" value="F:N-acylsphingosine amidohydrolase activity"/>
    <property type="evidence" value="ECO:0007669"/>
    <property type="project" value="UniProtKB-UniRule"/>
</dbReference>
<dbReference type="InterPro" id="IPR031331">
    <property type="entry name" value="NEUT/ALK_ceramidase_C"/>
</dbReference>
<dbReference type="InterPro" id="IPR031329">
    <property type="entry name" value="NEUT/ALK_ceramidase_N"/>
</dbReference>
<keyword evidence="5" id="KW-0443">Lipid metabolism</keyword>
<dbReference type="GO" id="GO:0046512">
    <property type="term" value="P:sphingosine biosynthetic process"/>
    <property type="evidence" value="ECO:0007669"/>
    <property type="project" value="TreeGrafter"/>
</dbReference>
<gene>
    <name evidence="8" type="ORF">PAXRUDRAFT_33009</name>
</gene>
<reference evidence="8 9" key="1">
    <citation type="submission" date="2014-04" db="EMBL/GenBank/DDBJ databases">
        <authorList>
            <consortium name="DOE Joint Genome Institute"/>
            <person name="Kuo A."/>
            <person name="Kohler A."/>
            <person name="Jargeat P."/>
            <person name="Nagy L.G."/>
            <person name="Floudas D."/>
            <person name="Copeland A."/>
            <person name="Barry K.W."/>
            <person name="Cichocki N."/>
            <person name="Veneault-Fourrey C."/>
            <person name="LaButti K."/>
            <person name="Lindquist E.A."/>
            <person name="Lipzen A."/>
            <person name="Lundell T."/>
            <person name="Morin E."/>
            <person name="Murat C."/>
            <person name="Sun H."/>
            <person name="Tunlid A."/>
            <person name="Henrissat B."/>
            <person name="Grigoriev I.V."/>
            <person name="Hibbett D.S."/>
            <person name="Martin F."/>
            <person name="Nordberg H.P."/>
            <person name="Cantor M.N."/>
            <person name="Hua S.X."/>
        </authorList>
    </citation>
    <scope>NUCLEOTIDE SEQUENCE [LARGE SCALE GENOMIC DNA]</scope>
    <source>
        <strain evidence="8 9">Ve08.2h10</strain>
    </source>
</reference>
<dbReference type="OrthoDB" id="191371at2759"/>
<dbReference type="Pfam" id="PF17048">
    <property type="entry name" value="Ceramidse_alk_C"/>
    <property type="match status" value="1"/>
</dbReference>
<feature type="binding site" evidence="4">
    <location>
        <position position="569"/>
    </location>
    <ligand>
        <name>Zn(2+)</name>
        <dbReference type="ChEBI" id="CHEBI:29105"/>
    </ligand>
</feature>
<protein>
    <recommendedName>
        <fullName evidence="5">Neutral ceramidase</fullName>
        <ecNumber evidence="5">3.5.1.23</ecNumber>
    </recommendedName>
</protein>
<evidence type="ECO:0000313" key="8">
    <source>
        <dbReference type="EMBL" id="KIK95359.1"/>
    </source>
</evidence>
<dbReference type="PANTHER" id="PTHR12670:SF1">
    <property type="entry name" value="NEUTRAL CERAMIDASE"/>
    <property type="match status" value="1"/>
</dbReference>
<dbReference type="InParanoid" id="A0A0D0E3C6"/>
<feature type="domain" description="Neutral/alkaline non-lysosomal ceramidase C-terminal" evidence="7">
    <location>
        <begin position="601"/>
        <end position="763"/>
    </location>
</feature>
<dbReference type="STRING" id="930991.A0A0D0E3C6"/>
<evidence type="ECO:0000256" key="3">
    <source>
        <dbReference type="PIRSR" id="PIRSR606823-1"/>
    </source>
</evidence>
<dbReference type="InterPro" id="IPR006823">
    <property type="entry name" value="Ceramidase_alk"/>
</dbReference>
<keyword evidence="4" id="KW-0479">Metal-binding</keyword>
<dbReference type="GO" id="GO:0046514">
    <property type="term" value="P:ceramide catabolic process"/>
    <property type="evidence" value="ECO:0007669"/>
    <property type="project" value="InterPro"/>
</dbReference>
<keyword evidence="5" id="KW-0746">Sphingolipid metabolism</keyword>
<evidence type="ECO:0000259" key="6">
    <source>
        <dbReference type="Pfam" id="PF04734"/>
    </source>
</evidence>
<feature type="binding site" evidence="4">
    <location>
        <position position="153"/>
    </location>
    <ligand>
        <name>Zn(2+)</name>
        <dbReference type="ChEBI" id="CHEBI:29105"/>
    </ligand>
</feature>
<feature type="binding site" evidence="4">
    <location>
        <position position="528"/>
    </location>
    <ligand>
        <name>Zn(2+)</name>
        <dbReference type="ChEBI" id="CHEBI:29105"/>
    </ligand>
</feature>
<keyword evidence="2 5" id="KW-0378">Hydrolase</keyword>
<name>A0A0D0E3C6_9AGAM</name>
<sequence length="764" mass="82367">MYLPFLDVGQPFSSFTWLRDAMHAIVLYLAAFFVTGSGQKGATASVDVGVNTGQYLVGVGIGDVTGPVVETNMMGYASLSQTDTGLHMRQRSRAFIIADPSNPTSPTSRILLISSDICMGDTGVRRAILSALSTDPVFGGLYTASNTALVGTHSHAGVGGYLEDLLPQVSSLGYANQTAQAVVDGTLEAIRKAHASLAPGSVRVGNTTLLGANRNRSPTAYVANPEDERARYQYDQDKTLSVLRLDDTNGHPRGLISFFAVHGTSLYNNNTLVSGDNKGMAAYLYESYIEPKSMPGNTTFVAAFVQSNVGDTSPNTLGAYCEHPGKPYNGEPCEYEHSTCGGRTQDCLGRGPAFRVSDYASNFLIGTAQFEAAREVMESSPSKVIFTSPDTTIETMNTTTLTDVRGVVRSVHVYMDMMNHTFTLPNGTIARTCPAALGYSFAGGTTDGPGAFDFVQGDNSSTPQNPFWEIVKGAVSPYPSQEQIDCHYPKPILLNTGYANTPYQWSPHTVDVQMLRVGNFVVLVIPGELTTMAGRRMRETLRAQLISSGILDDSAYVVIAGPANTYGHYVTTREEYSVQRYEGASTIFGPATLEAYIDRYSALVPYFADNATGTPPSDAAPPEQTSKAISLKTPLIVDRPPLFKAFGDVLVDVNSTPYSAGDTVAVRFIGANPRNNLRLEGSFFTVNQLINDAWMTVRSDSHPSTIYQWDRTNTLLGTSTVDIRWTIEDETPAGTYQITYYGDAKQLIGGIKSFTGTSSPFTVA</sequence>
<reference evidence="9" key="2">
    <citation type="submission" date="2015-01" db="EMBL/GenBank/DDBJ databases">
        <title>Evolutionary Origins and Diversification of the Mycorrhizal Mutualists.</title>
        <authorList>
            <consortium name="DOE Joint Genome Institute"/>
            <consortium name="Mycorrhizal Genomics Consortium"/>
            <person name="Kohler A."/>
            <person name="Kuo A."/>
            <person name="Nagy L.G."/>
            <person name="Floudas D."/>
            <person name="Copeland A."/>
            <person name="Barry K.W."/>
            <person name="Cichocki N."/>
            <person name="Veneault-Fourrey C."/>
            <person name="LaButti K."/>
            <person name="Lindquist E.A."/>
            <person name="Lipzen A."/>
            <person name="Lundell T."/>
            <person name="Morin E."/>
            <person name="Murat C."/>
            <person name="Riley R."/>
            <person name="Ohm R."/>
            <person name="Sun H."/>
            <person name="Tunlid A."/>
            <person name="Henrissat B."/>
            <person name="Grigoriev I.V."/>
            <person name="Hibbett D.S."/>
            <person name="Martin F."/>
        </authorList>
    </citation>
    <scope>NUCLEOTIDE SEQUENCE [LARGE SCALE GENOMIC DNA]</scope>
    <source>
        <strain evidence="9">Ve08.2h10</strain>
    </source>
</reference>
<dbReference type="EMBL" id="KN825046">
    <property type="protein sequence ID" value="KIK95359.1"/>
    <property type="molecule type" value="Genomic_DNA"/>
</dbReference>
<dbReference type="AlphaFoldDB" id="A0A0D0E3C6"/>
<dbReference type="Proteomes" id="UP000054538">
    <property type="component" value="Unassembled WGS sequence"/>
</dbReference>